<dbReference type="EMBL" id="KV864042">
    <property type="protein sequence ID" value="ONK54859.1"/>
    <property type="molecule type" value="Genomic_DNA"/>
</dbReference>
<accession>A0A1R3L5G7</accession>
<dbReference type="PANTHER" id="PTHR47723">
    <property type="entry name" value="OS05G0353850 PROTEIN"/>
    <property type="match status" value="1"/>
</dbReference>
<dbReference type="Gramene" id="ONK54859">
    <property type="protein sequence ID" value="ONK54859"/>
    <property type="gene ID" value="A4U43_UnF10390"/>
</dbReference>
<gene>
    <name evidence="2" type="ORF">A4U43_UnF10390</name>
</gene>
<evidence type="ECO:0000259" key="1">
    <source>
        <dbReference type="Pfam" id="PF13456"/>
    </source>
</evidence>
<dbReference type="PANTHER" id="PTHR47723:SF19">
    <property type="entry name" value="POLYNUCLEOTIDYL TRANSFERASE, RIBONUCLEASE H-LIKE SUPERFAMILY PROTEIN"/>
    <property type="match status" value="1"/>
</dbReference>
<keyword evidence="3" id="KW-1185">Reference proteome</keyword>
<dbReference type="GO" id="GO:0003676">
    <property type="term" value="F:nucleic acid binding"/>
    <property type="evidence" value="ECO:0007669"/>
    <property type="project" value="InterPro"/>
</dbReference>
<evidence type="ECO:0000313" key="2">
    <source>
        <dbReference type="EMBL" id="ONK54859.1"/>
    </source>
</evidence>
<organism evidence="2 3">
    <name type="scientific">Asparagus officinalis</name>
    <name type="common">Garden asparagus</name>
    <dbReference type="NCBI Taxonomy" id="4686"/>
    <lineage>
        <taxon>Eukaryota</taxon>
        <taxon>Viridiplantae</taxon>
        <taxon>Streptophyta</taxon>
        <taxon>Embryophyta</taxon>
        <taxon>Tracheophyta</taxon>
        <taxon>Spermatophyta</taxon>
        <taxon>Magnoliopsida</taxon>
        <taxon>Liliopsida</taxon>
        <taxon>Asparagales</taxon>
        <taxon>Asparagaceae</taxon>
        <taxon>Asparagoideae</taxon>
        <taxon>Asparagus</taxon>
    </lineage>
</organism>
<dbReference type="CDD" id="cd06222">
    <property type="entry name" value="RNase_H_like"/>
    <property type="match status" value="1"/>
</dbReference>
<dbReference type="InterPro" id="IPR002156">
    <property type="entry name" value="RNaseH_domain"/>
</dbReference>
<dbReference type="InterPro" id="IPR044730">
    <property type="entry name" value="RNase_H-like_dom_plant"/>
</dbReference>
<protein>
    <recommendedName>
        <fullName evidence="1">RNase H type-1 domain-containing protein</fullName>
    </recommendedName>
</protein>
<dbReference type="GO" id="GO:0004523">
    <property type="term" value="F:RNA-DNA hybrid ribonuclease activity"/>
    <property type="evidence" value="ECO:0007669"/>
    <property type="project" value="InterPro"/>
</dbReference>
<dbReference type="Proteomes" id="UP000243459">
    <property type="component" value="Unassembled WGS sequence"/>
</dbReference>
<dbReference type="Pfam" id="PF13456">
    <property type="entry name" value="RVT_3"/>
    <property type="match status" value="1"/>
</dbReference>
<reference evidence="3" key="1">
    <citation type="journal article" date="2017" name="Nat. Commun.">
        <title>The asparagus genome sheds light on the origin and evolution of a young Y chromosome.</title>
        <authorList>
            <person name="Harkess A."/>
            <person name="Zhou J."/>
            <person name="Xu C."/>
            <person name="Bowers J.E."/>
            <person name="Van der Hulst R."/>
            <person name="Ayyampalayam S."/>
            <person name="Mercati F."/>
            <person name="Riccardi P."/>
            <person name="McKain M.R."/>
            <person name="Kakrana A."/>
            <person name="Tang H."/>
            <person name="Ray J."/>
            <person name="Groenendijk J."/>
            <person name="Arikit S."/>
            <person name="Mathioni S.M."/>
            <person name="Nakano M."/>
            <person name="Shan H."/>
            <person name="Telgmann-Rauber A."/>
            <person name="Kanno A."/>
            <person name="Yue Z."/>
            <person name="Chen H."/>
            <person name="Li W."/>
            <person name="Chen Y."/>
            <person name="Xu X."/>
            <person name="Zhang Y."/>
            <person name="Luo S."/>
            <person name="Chen H."/>
            <person name="Gao J."/>
            <person name="Mao Z."/>
            <person name="Pires J.C."/>
            <person name="Luo M."/>
            <person name="Kudrna D."/>
            <person name="Wing R.A."/>
            <person name="Meyers B.C."/>
            <person name="Yi K."/>
            <person name="Kong H."/>
            <person name="Lavrijsen P."/>
            <person name="Sunseri F."/>
            <person name="Falavigna A."/>
            <person name="Ye Y."/>
            <person name="Leebens-Mack J.H."/>
            <person name="Chen G."/>
        </authorList>
    </citation>
    <scope>NUCLEOTIDE SEQUENCE [LARGE SCALE GENOMIC DNA]</scope>
    <source>
        <strain evidence="3">cv. DH0086</strain>
    </source>
</reference>
<evidence type="ECO:0000313" key="3">
    <source>
        <dbReference type="Proteomes" id="UP000243459"/>
    </source>
</evidence>
<dbReference type="InterPro" id="IPR053151">
    <property type="entry name" value="RNase_H-like"/>
</dbReference>
<name>A0A1R3L5G7_ASPOF</name>
<feature type="domain" description="RNase H type-1" evidence="1">
    <location>
        <begin position="6"/>
        <end position="54"/>
    </location>
</feature>
<proteinExistence type="predicted"/>
<sequence>MASKLDSGEASARGLIRDSEGQWVVRFTLNLGHCNNMVVELDAIRFGLSLASDWLEKGALFDDCHWLMARKWCCKLLYIFTEGNACADALAY</sequence>
<dbReference type="AlphaFoldDB" id="A0A1R3L5G7"/>